<evidence type="ECO:0000256" key="5">
    <source>
        <dbReference type="ARBA" id="ARBA00022827"/>
    </source>
</evidence>
<dbReference type="HOGENOM" id="CLU_021176_0_0_1"/>
<protein>
    <recommendedName>
        <fullName evidence="9">Prenylcysteine lyase domain-containing protein</fullName>
    </recommendedName>
</protein>
<keyword evidence="6" id="KW-0560">Oxidoreductase</keyword>
<gene>
    <name evidence="10" type="ORF">BOTBODRAFT_120433</name>
</gene>
<evidence type="ECO:0000256" key="7">
    <source>
        <dbReference type="ARBA" id="ARBA00023180"/>
    </source>
</evidence>
<dbReference type="GO" id="GO:0001735">
    <property type="term" value="F:prenylcysteine oxidase activity"/>
    <property type="evidence" value="ECO:0007669"/>
    <property type="project" value="InterPro"/>
</dbReference>
<evidence type="ECO:0000256" key="8">
    <source>
        <dbReference type="SAM" id="SignalP"/>
    </source>
</evidence>
<dbReference type="InterPro" id="IPR036188">
    <property type="entry name" value="FAD/NAD-bd_sf"/>
</dbReference>
<evidence type="ECO:0000256" key="4">
    <source>
        <dbReference type="ARBA" id="ARBA00022729"/>
    </source>
</evidence>
<evidence type="ECO:0000259" key="9">
    <source>
        <dbReference type="Pfam" id="PF07156"/>
    </source>
</evidence>
<dbReference type="OrthoDB" id="437369at2759"/>
<evidence type="ECO:0000256" key="1">
    <source>
        <dbReference type="ARBA" id="ARBA00001974"/>
    </source>
</evidence>
<dbReference type="InterPro" id="IPR017046">
    <property type="entry name" value="Prenylcysteine_Oxase1"/>
</dbReference>
<keyword evidence="11" id="KW-1185">Reference proteome</keyword>
<dbReference type="GO" id="GO:0030327">
    <property type="term" value="P:prenylated protein catabolic process"/>
    <property type="evidence" value="ECO:0007669"/>
    <property type="project" value="TreeGrafter"/>
</dbReference>
<feature type="chain" id="PRO_5001644376" description="Prenylcysteine lyase domain-containing protein" evidence="8">
    <location>
        <begin position="22"/>
        <end position="567"/>
    </location>
</feature>
<evidence type="ECO:0000313" key="10">
    <source>
        <dbReference type="EMBL" id="KDQ07152.1"/>
    </source>
</evidence>
<dbReference type="Pfam" id="PF13450">
    <property type="entry name" value="NAD_binding_8"/>
    <property type="match status" value="1"/>
</dbReference>
<comment type="cofactor">
    <cofactor evidence="1">
        <name>FAD</name>
        <dbReference type="ChEBI" id="CHEBI:57692"/>
    </cofactor>
</comment>
<evidence type="ECO:0000256" key="3">
    <source>
        <dbReference type="ARBA" id="ARBA00022630"/>
    </source>
</evidence>
<proteinExistence type="inferred from homology"/>
<feature type="domain" description="Prenylcysteine lyase" evidence="9">
    <location>
        <begin position="160"/>
        <end position="521"/>
    </location>
</feature>
<sequence length="567" mass="63152">MQLFRLITVIICLIATPLASATNIWRFNPTKLLESFRGLFTASSPEPLRVAIIGAGAAGSSAAYWLQLASQRLGVEITVDIYERESYIGGRAMSVHPHGNANYFPIVELGATNFAATDKNMLRAAQVFNLTVEDYEELEKFSGVWDGKKLTQDARTGFVAWWSLIKSIWRYGVSSCAGIVARREQVTEQLSVLYQERPPTWDNINDLAAALGVSKLLMKDADWYMYIAGVQDAFLWDVITPMVRAKYMVGLDEVRALAALHNLGVPRHYIAGGSAQIFEGFVANSNASVTFNTRVTGIDESSSRTQGKRWLLKTTEAKALLLPRQGSEPVIKTTSPYAHVIVAAPCVFDRMQYARTHVTVLTTTSASPNPEFFAAFKHARVPTTIFTSHEGLANPSFHFLSYMGEVSRANGTLDGEREWVVMITSEKATEHQWLEHVFGAGKVSWVIRKEASFFPPLPYLLSGSSYQNSRKFPPVKINQGLCEYSSFEPFQFARVEARLCESSNWPSSMEMQIISARNVVERIIEEEFSKDLCGNPAVGEWVKGEGASDEPMESSWDAQGKIWGWDC</sequence>
<evidence type="ECO:0000313" key="11">
    <source>
        <dbReference type="Proteomes" id="UP000027195"/>
    </source>
</evidence>
<dbReference type="SUPFAM" id="SSF51905">
    <property type="entry name" value="FAD/NAD(P)-binding domain"/>
    <property type="match status" value="1"/>
</dbReference>
<feature type="signal peptide" evidence="8">
    <location>
        <begin position="1"/>
        <end position="21"/>
    </location>
</feature>
<dbReference type="InParanoid" id="A0A067M5I9"/>
<reference evidence="11" key="1">
    <citation type="journal article" date="2014" name="Proc. Natl. Acad. Sci. U.S.A.">
        <title>Extensive sampling of basidiomycete genomes demonstrates inadequacy of the white-rot/brown-rot paradigm for wood decay fungi.</title>
        <authorList>
            <person name="Riley R."/>
            <person name="Salamov A.A."/>
            <person name="Brown D.W."/>
            <person name="Nagy L.G."/>
            <person name="Floudas D."/>
            <person name="Held B.W."/>
            <person name="Levasseur A."/>
            <person name="Lombard V."/>
            <person name="Morin E."/>
            <person name="Otillar R."/>
            <person name="Lindquist E.A."/>
            <person name="Sun H."/>
            <person name="LaButti K.M."/>
            <person name="Schmutz J."/>
            <person name="Jabbour D."/>
            <person name="Luo H."/>
            <person name="Baker S.E."/>
            <person name="Pisabarro A.G."/>
            <person name="Walton J.D."/>
            <person name="Blanchette R.A."/>
            <person name="Henrissat B."/>
            <person name="Martin F."/>
            <person name="Cullen D."/>
            <person name="Hibbett D.S."/>
            <person name="Grigoriev I.V."/>
        </authorList>
    </citation>
    <scope>NUCLEOTIDE SEQUENCE [LARGE SCALE GENOMIC DNA]</scope>
    <source>
        <strain evidence="11">FD-172 SS1</strain>
    </source>
</reference>
<keyword evidence="4 8" id="KW-0732">Signal</keyword>
<keyword evidence="3" id="KW-0285">Flavoprotein</keyword>
<dbReference type="EMBL" id="KL198114">
    <property type="protein sequence ID" value="KDQ07152.1"/>
    <property type="molecule type" value="Genomic_DNA"/>
</dbReference>
<dbReference type="AlphaFoldDB" id="A0A067M5I9"/>
<name>A0A067M5I9_BOTB1</name>
<dbReference type="Proteomes" id="UP000027195">
    <property type="component" value="Unassembled WGS sequence"/>
</dbReference>
<dbReference type="Gene3D" id="3.50.50.60">
    <property type="entry name" value="FAD/NAD(P)-binding domain"/>
    <property type="match status" value="1"/>
</dbReference>
<accession>A0A067M5I9</accession>
<dbReference type="InterPro" id="IPR010795">
    <property type="entry name" value="Prenylcys_lyase"/>
</dbReference>
<dbReference type="PANTHER" id="PTHR15944:SF0">
    <property type="entry name" value="PRENYLCYSTEINE LYASE DOMAIN-CONTAINING PROTEIN"/>
    <property type="match status" value="1"/>
</dbReference>
<dbReference type="GO" id="GO:0030328">
    <property type="term" value="P:prenylcysteine catabolic process"/>
    <property type="evidence" value="ECO:0007669"/>
    <property type="project" value="InterPro"/>
</dbReference>
<organism evidence="10 11">
    <name type="scientific">Botryobasidium botryosum (strain FD-172 SS1)</name>
    <dbReference type="NCBI Taxonomy" id="930990"/>
    <lineage>
        <taxon>Eukaryota</taxon>
        <taxon>Fungi</taxon>
        <taxon>Dikarya</taxon>
        <taxon>Basidiomycota</taxon>
        <taxon>Agaricomycotina</taxon>
        <taxon>Agaricomycetes</taxon>
        <taxon>Cantharellales</taxon>
        <taxon>Botryobasidiaceae</taxon>
        <taxon>Botryobasidium</taxon>
    </lineage>
</organism>
<evidence type="ECO:0000256" key="6">
    <source>
        <dbReference type="ARBA" id="ARBA00023002"/>
    </source>
</evidence>
<keyword evidence="5" id="KW-0274">FAD</keyword>
<dbReference type="PANTHER" id="PTHR15944">
    <property type="entry name" value="FARNESYLCYSTEINE LYASE"/>
    <property type="match status" value="1"/>
</dbReference>
<evidence type="ECO:0000256" key="2">
    <source>
        <dbReference type="ARBA" id="ARBA00009967"/>
    </source>
</evidence>
<keyword evidence="7" id="KW-0325">Glycoprotein</keyword>
<comment type="similarity">
    <text evidence="2">Belongs to the prenylcysteine oxidase family.</text>
</comment>
<dbReference type="Pfam" id="PF07156">
    <property type="entry name" value="Prenylcys_lyase"/>
    <property type="match status" value="1"/>
</dbReference>